<evidence type="ECO:0000313" key="1">
    <source>
        <dbReference type="EMBL" id="DAE33228.1"/>
    </source>
</evidence>
<proteinExistence type="predicted"/>
<organism evidence="1">
    <name type="scientific">virus sp. ctrcb4</name>
    <dbReference type="NCBI Taxonomy" id="2825824"/>
    <lineage>
        <taxon>Viruses</taxon>
    </lineage>
</organism>
<name>A0A8S5RQB9_9VIRU</name>
<reference evidence="1" key="1">
    <citation type="journal article" date="2021" name="Proc. Natl. Acad. Sci. U.S.A.">
        <title>A Catalog of Tens of Thousands of Viruses from Human Metagenomes Reveals Hidden Associations with Chronic Diseases.</title>
        <authorList>
            <person name="Tisza M.J."/>
            <person name="Buck C.B."/>
        </authorList>
    </citation>
    <scope>NUCLEOTIDE SEQUENCE</scope>
    <source>
        <strain evidence="1">Ctrcb4</strain>
    </source>
</reference>
<sequence length="36" mass="4310">MQRIGNEPVVQNIIFPRVCSTLLFLEVKRYAELYRI</sequence>
<dbReference type="EMBL" id="BK059132">
    <property type="protein sequence ID" value="DAE33228.1"/>
    <property type="molecule type" value="Genomic_DNA"/>
</dbReference>
<accession>A0A8S5RQB9</accession>
<protein>
    <submittedName>
        <fullName evidence="1">Uncharacterized protein</fullName>
    </submittedName>
</protein>